<dbReference type="OrthoDB" id="10069833at2759"/>
<reference evidence="4" key="3">
    <citation type="submission" date="2022-06" db="UniProtKB">
        <authorList>
            <consortium name="EnsemblMetazoa"/>
        </authorList>
    </citation>
    <scope>IDENTIFICATION</scope>
</reference>
<protein>
    <submittedName>
        <fullName evidence="3">Protein disabled</fullName>
    </submittedName>
</protein>
<dbReference type="PANTHER" id="PTHR47695:SF3">
    <property type="entry name" value="PID DOMAIN-CONTAINING PROTEIN"/>
    <property type="match status" value="1"/>
</dbReference>
<feature type="compositionally biased region" description="Polar residues" evidence="1">
    <location>
        <begin position="989"/>
        <end position="1004"/>
    </location>
</feature>
<feature type="compositionally biased region" description="Polar residues" evidence="1">
    <location>
        <begin position="18"/>
        <end position="28"/>
    </location>
</feature>
<evidence type="ECO:0000313" key="5">
    <source>
        <dbReference type="Proteomes" id="UP000070412"/>
    </source>
</evidence>
<feature type="compositionally biased region" description="Polar residues" evidence="1">
    <location>
        <begin position="840"/>
        <end position="849"/>
    </location>
</feature>
<dbReference type="PANTHER" id="PTHR47695">
    <property type="entry name" value="PID DOMAIN-CONTAINING PROTEIN"/>
    <property type="match status" value="1"/>
</dbReference>
<name>A0A834RFZ2_SARSC</name>
<feature type="compositionally biased region" description="Polar residues" evidence="1">
    <location>
        <begin position="1051"/>
        <end position="1066"/>
    </location>
</feature>
<dbReference type="GO" id="GO:0005737">
    <property type="term" value="C:cytoplasm"/>
    <property type="evidence" value="ECO:0007669"/>
    <property type="project" value="TreeGrafter"/>
</dbReference>
<dbReference type="EMBL" id="WVUK01000012">
    <property type="protein sequence ID" value="KAF7496309.1"/>
    <property type="molecule type" value="Genomic_DNA"/>
</dbReference>
<accession>A0A834RFZ2</accession>
<dbReference type="InterPro" id="IPR011993">
    <property type="entry name" value="PH-like_dom_sf"/>
</dbReference>
<dbReference type="EnsemblMetazoa" id="SSS_9231s_mrna">
    <property type="protein sequence ID" value="KAF7496309.1"/>
    <property type="gene ID" value="SSS_9231"/>
</dbReference>
<feature type="compositionally biased region" description="Polar residues" evidence="1">
    <location>
        <begin position="863"/>
        <end position="877"/>
    </location>
</feature>
<gene>
    <name evidence="3" type="ORF">SSS_9231</name>
</gene>
<keyword evidence="5" id="KW-1185">Reference proteome</keyword>
<reference evidence="3" key="2">
    <citation type="submission" date="2020-01" db="EMBL/GenBank/DDBJ databases">
        <authorList>
            <person name="Korhonen P.K.K."/>
            <person name="Guangxu M.G."/>
            <person name="Wang T.W."/>
            <person name="Stroehlein A.J.S."/>
            <person name="Young N.D."/>
            <person name="Ang C.-S.A."/>
            <person name="Fernando D.W.F."/>
            <person name="Lu H.L."/>
            <person name="Taylor S.T."/>
            <person name="Ehtesham M.E.M."/>
            <person name="Najaraj S.H.N."/>
            <person name="Harsha G.H.G."/>
            <person name="Madugundu A.M."/>
            <person name="Renuse S.R."/>
            <person name="Holt D.H."/>
            <person name="Pandey A.P."/>
            <person name="Papenfuss A.P."/>
            <person name="Gasser R.B.G."/>
            <person name="Fischer K.F."/>
        </authorList>
    </citation>
    <scope>NUCLEOTIDE SEQUENCE</scope>
    <source>
        <strain evidence="3">SSS_KF_BRIS2020</strain>
    </source>
</reference>
<dbReference type="Pfam" id="PF00640">
    <property type="entry name" value="PID"/>
    <property type="match status" value="1"/>
</dbReference>
<feature type="region of interest" description="Disordered" evidence="1">
    <location>
        <begin position="15"/>
        <end position="48"/>
    </location>
</feature>
<dbReference type="Proteomes" id="UP000070412">
    <property type="component" value="Unassembled WGS sequence"/>
</dbReference>
<feature type="compositionally biased region" description="Polar residues" evidence="1">
    <location>
        <begin position="36"/>
        <end position="46"/>
    </location>
</feature>
<feature type="compositionally biased region" description="Low complexity" evidence="1">
    <location>
        <begin position="746"/>
        <end position="767"/>
    </location>
</feature>
<organism evidence="3">
    <name type="scientific">Sarcoptes scabiei</name>
    <name type="common">Itch mite</name>
    <name type="synonym">Acarus scabiei</name>
    <dbReference type="NCBI Taxonomy" id="52283"/>
    <lineage>
        <taxon>Eukaryota</taxon>
        <taxon>Metazoa</taxon>
        <taxon>Ecdysozoa</taxon>
        <taxon>Arthropoda</taxon>
        <taxon>Chelicerata</taxon>
        <taxon>Arachnida</taxon>
        <taxon>Acari</taxon>
        <taxon>Acariformes</taxon>
        <taxon>Sarcoptiformes</taxon>
        <taxon>Astigmata</taxon>
        <taxon>Psoroptidia</taxon>
        <taxon>Sarcoptoidea</taxon>
        <taxon>Sarcoptidae</taxon>
        <taxon>Sarcoptinae</taxon>
        <taxon>Sarcoptes</taxon>
    </lineage>
</organism>
<evidence type="ECO:0000313" key="3">
    <source>
        <dbReference type="EMBL" id="KAF7496309.1"/>
    </source>
</evidence>
<evidence type="ECO:0000256" key="1">
    <source>
        <dbReference type="SAM" id="MobiDB-lite"/>
    </source>
</evidence>
<feature type="compositionally biased region" description="Low complexity" evidence="1">
    <location>
        <begin position="814"/>
        <end position="829"/>
    </location>
</feature>
<dbReference type="InterPro" id="IPR006020">
    <property type="entry name" value="PTB/PI_dom"/>
</dbReference>
<feature type="compositionally biased region" description="Low complexity" evidence="1">
    <location>
        <begin position="1014"/>
        <end position="1035"/>
    </location>
</feature>
<sequence length="1299" mass="145584">MSATLRKRGLFLRGLKSGANTQNSSASDSQDESLKSNKTSEASVQMNDLDENKFNDEGIMFQGKLIGHEYVAEARGEQMCQQSLKKLKIIQKAVGGHKQKINLFIAFNGIKIVDSFTNETLFHHTVPQISFISRDETDTRAFGYVFGNSQTGHQFIGIKTKKEAMVVMSTIGQLFAITLKRKKTSEEAATVNQKSSASALSEEHLYHSVQDGEISDHIQSNKAKSRPKIDLTVADIPIPAIPPPSETHPRHRHSAQPSHYATIDRTTVNNSTKKIDSAEKCSSLISQLDPLQSEADPSVTKQRFSNSNTHSWANFDDDHSISIFSQFQDDSDTLTNMNNTINESATLAETNNLPLNLEKIDKSFKNLNASTTTISSANFDGIDPFSDTFEFEDPFFSKKHETFDEKHQTQPLRPPSRTETMRIFASNKLSTTNSDINCGSMPISIETLGSRTREQQPVDDRHSSFKSSIDLSQTATDKYAILHDINAIPTSIFEAIGNKSVISGENVSAVRRNQSNDFVENDSKKISSCNESKQQTDVNQCLEKHSMLLENQTGRYKSNQQANLKCDGESSTNHLIPECSQTFSKSVVNFDNLDILKNNSNSSEQSLHSAMTNNQSLIKKNLEPTTSSIDFDDLAKESNSHEVFHSSIQPILPVEQSLAPIETSTCDTTTSLPSNPHYIMICNLRSNPIDSKDEFENSDVELIGDEESVRNSDRNFKIDEFKSRNEGDKHLSTNLQCEISKPKQASIISSNSASSNNLSSANQSSNSEFSEIKTHHQDDGTHISSQKHDSDSESFSITQQSKSIDEEIQGAKMISRINRSSSRSSNTSTPPAIPPRTDLKQSTNNSTSFPEDIQKSPILNPRLHSNNSSRQSNSPYLQSYYPFPNNLPSFPSLNSSIYADPMSLHRLNYYRYPNYEWLGHMENQIPGSLSARSLDYPSHIMHPHIPTSSSSLDYYQRMNKVRNLQSGWNEYCVDHQPIHDHPSSPPPNQTMELSSDSIQNCSNDTPHRNGKNLPTKSSSRCSTPPSISDTTISGSVNSNNRVSTPPLPSPQRRTSLSSPAANSDTRNFQYPLSAVPNPIPTYPPPIPPLDLFYYPYEDPQAKQRIASFAAFNMNMEQMLMRYHSHPPNPPPFGPNCDYLNPNPCGQFFPYFSGQFPYGYRNYSNSKELNRGPFNGNYLPPYNCHNCNVSKKKIDRGSGPWANETNVRNLDQNSSTVDDKIFDNDFADFTAFNHDLKEFSDPQNNPKQNHLNDDRSPKLMGNIDTGRKQLEVNQKNLSQNENHNIFTFSEDPFEDDFFKT</sequence>
<feature type="compositionally biased region" description="Polar residues" evidence="1">
    <location>
        <begin position="793"/>
        <end position="802"/>
    </location>
</feature>
<dbReference type="SUPFAM" id="SSF50729">
    <property type="entry name" value="PH domain-like"/>
    <property type="match status" value="1"/>
</dbReference>
<evidence type="ECO:0000259" key="2">
    <source>
        <dbReference type="PROSITE" id="PS01179"/>
    </source>
</evidence>
<dbReference type="PROSITE" id="PS01179">
    <property type="entry name" value="PID"/>
    <property type="match status" value="1"/>
</dbReference>
<dbReference type="SMART" id="SM00462">
    <property type="entry name" value="PTB"/>
    <property type="match status" value="1"/>
</dbReference>
<feature type="compositionally biased region" description="Basic and acidic residues" evidence="1">
    <location>
        <begin position="770"/>
        <end position="791"/>
    </location>
</feature>
<feature type="region of interest" description="Disordered" evidence="1">
    <location>
        <begin position="1238"/>
        <end position="1261"/>
    </location>
</feature>
<proteinExistence type="predicted"/>
<feature type="region of interest" description="Disordered" evidence="1">
    <location>
        <begin position="975"/>
        <end position="1066"/>
    </location>
</feature>
<dbReference type="Gene3D" id="2.30.29.30">
    <property type="entry name" value="Pleckstrin-homology domain (PH domain)/Phosphotyrosine-binding domain (PTB)"/>
    <property type="match status" value="1"/>
</dbReference>
<feature type="region of interest" description="Disordered" evidence="1">
    <location>
        <begin position="746"/>
        <end position="877"/>
    </location>
</feature>
<feature type="domain" description="PID" evidence="2">
    <location>
        <begin position="58"/>
        <end position="188"/>
    </location>
</feature>
<evidence type="ECO:0000313" key="4">
    <source>
        <dbReference type="EnsemblMetazoa" id="KAF7496309.1"/>
    </source>
</evidence>
<reference evidence="5" key="1">
    <citation type="journal article" date="2020" name="PLoS Negl. Trop. Dis.">
        <title>High-quality nuclear genome for Sarcoptes scabiei-A critical resource for a neglected parasite.</title>
        <authorList>
            <person name="Korhonen P.K."/>
            <person name="Gasser R.B."/>
            <person name="Ma G."/>
            <person name="Wang T."/>
            <person name="Stroehlein A.J."/>
            <person name="Young N.D."/>
            <person name="Ang C.S."/>
            <person name="Fernando D.D."/>
            <person name="Lu H.C."/>
            <person name="Taylor S."/>
            <person name="Reynolds S.L."/>
            <person name="Mofiz E."/>
            <person name="Najaraj S.H."/>
            <person name="Gowda H."/>
            <person name="Madugundu A."/>
            <person name="Renuse S."/>
            <person name="Holt D."/>
            <person name="Pandey A."/>
            <person name="Papenfuss A.T."/>
            <person name="Fischer K."/>
        </authorList>
    </citation>
    <scope>NUCLEOTIDE SEQUENCE [LARGE SCALE GENOMIC DNA]</scope>
</reference>